<keyword evidence="3" id="KW-1133">Transmembrane helix</keyword>
<dbReference type="EMBL" id="BRXW01000180">
    <property type="protein sequence ID" value="GMI12710.1"/>
    <property type="molecule type" value="Genomic_DNA"/>
</dbReference>
<gene>
    <name evidence="4" type="ORF">TrLO_g15692</name>
</gene>
<keyword evidence="1" id="KW-0175">Coiled coil</keyword>
<feature type="transmembrane region" description="Helical" evidence="3">
    <location>
        <begin position="427"/>
        <end position="451"/>
    </location>
</feature>
<accession>A0A9W7KVE0</accession>
<protein>
    <submittedName>
        <fullName evidence="4">Uncharacterized protein</fullName>
    </submittedName>
</protein>
<evidence type="ECO:0000256" key="2">
    <source>
        <dbReference type="SAM" id="MobiDB-lite"/>
    </source>
</evidence>
<keyword evidence="3" id="KW-0472">Membrane</keyword>
<feature type="transmembrane region" description="Helical" evidence="3">
    <location>
        <begin position="97"/>
        <end position="119"/>
    </location>
</feature>
<feature type="transmembrane region" description="Helical" evidence="3">
    <location>
        <begin position="404"/>
        <end position="421"/>
    </location>
</feature>
<proteinExistence type="predicted"/>
<sequence length="522" mass="58518">MFSGKKPTIIPPNGGDEEYAWEPLTPGGSRNRKGSKKTSNNAHFGGFDSNMLSMPSPNIHHDGLQNPGSGMASMTGDMQMFNVAIGGAVSLQTLRKFAWSLVYVEIFVVALSCACARYQNSNQSSPQFIFIYIFLVLLVWAATLSKEIVWPLRVACYAIPWGITSSNAFSSWSYRTFDSWNTVAFGILFGSVLLATPLYRVLLLSQRCMQKEYGTKIIQESMNMLTHLSSAAPVVYYFAVYQMSGYVEVLWYNNEYAEYTPICTYTPGDYGVGNTECKCDVSLAADNKPVKDGNHVIGHMQVDIVELPLFITEDSHLTYEEAVKWAEEISEDQMPTNISQYLTYHDFRRFKAEELSTDGYQEATVALFQGVAFLMCLIVGEIFLRISKTTAKYVVEFKFSKLELAVLSCTIVQGFISLGLGSLKGKLFAQGVFFMGGVFVVSIVLQFFCLWRLCKRLLKGEKVEKKEEKYASEEKVVEEGGGGREMGEVEELRDVVDEQAKKIETLEQRLNDDTRLLGPRIS</sequence>
<evidence type="ECO:0000256" key="1">
    <source>
        <dbReference type="SAM" id="Coils"/>
    </source>
</evidence>
<organism evidence="4 5">
    <name type="scientific">Triparma laevis f. longispina</name>
    <dbReference type="NCBI Taxonomy" id="1714387"/>
    <lineage>
        <taxon>Eukaryota</taxon>
        <taxon>Sar</taxon>
        <taxon>Stramenopiles</taxon>
        <taxon>Ochrophyta</taxon>
        <taxon>Bolidophyceae</taxon>
        <taxon>Parmales</taxon>
        <taxon>Triparmaceae</taxon>
        <taxon>Triparma</taxon>
    </lineage>
</organism>
<keyword evidence="5" id="KW-1185">Reference proteome</keyword>
<reference evidence="5" key="1">
    <citation type="journal article" date="2023" name="Commun. Biol.">
        <title>Genome analysis of Parmales, the sister group of diatoms, reveals the evolutionary specialization of diatoms from phago-mixotrophs to photoautotrophs.</title>
        <authorList>
            <person name="Ban H."/>
            <person name="Sato S."/>
            <person name="Yoshikawa S."/>
            <person name="Yamada K."/>
            <person name="Nakamura Y."/>
            <person name="Ichinomiya M."/>
            <person name="Sato N."/>
            <person name="Blanc-Mathieu R."/>
            <person name="Endo H."/>
            <person name="Kuwata A."/>
            <person name="Ogata H."/>
        </authorList>
    </citation>
    <scope>NUCLEOTIDE SEQUENCE [LARGE SCALE GENOMIC DNA]</scope>
    <source>
        <strain evidence="5">NIES 3700</strain>
    </source>
</reference>
<feature type="transmembrane region" description="Helical" evidence="3">
    <location>
        <begin position="180"/>
        <end position="203"/>
    </location>
</feature>
<dbReference type="Proteomes" id="UP001165122">
    <property type="component" value="Unassembled WGS sequence"/>
</dbReference>
<feature type="transmembrane region" description="Helical" evidence="3">
    <location>
        <begin position="224"/>
        <end position="243"/>
    </location>
</feature>
<feature type="region of interest" description="Disordered" evidence="2">
    <location>
        <begin position="1"/>
        <end position="42"/>
    </location>
</feature>
<keyword evidence="3" id="KW-0812">Transmembrane</keyword>
<comment type="caution">
    <text evidence="4">The sequence shown here is derived from an EMBL/GenBank/DDBJ whole genome shotgun (WGS) entry which is preliminary data.</text>
</comment>
<feature type="transmembrane region" description="Helical" evidence="3">
    <location>
        <begin position="365"/>
        <end position="384"/>
    </location>
</feature>
<evidence type="ECO:0000313" key="5">
    <source>
        <dbReference type="Proteomes" id="UP001165122"/>
    </source>
</evidence>
<evidence type="ECO:0000313" key="4">
    <source>
        <dbReference type="EMBL" id="GMI12710.1"/>
    </source>
</evidence>
<feature type="transmembrane region" description="Helical" evidence="3">
    <location>
        <begin position="125"/>
        <end position="142"/>
    </location>
</feature>
<name>A0A9W7KVE0_9STRA</name>
<feature type="coiled-coil region" evidence="1">
    <location>
        <begin position="489"/>
        <end position="516"/>
    </location>
</feature>
<dbReference type="OrthoDB" id="190533at2759"/>
<evidence type="ECO:0000256" key="3">
    <source>
        <dbReference type="SAM" id="Phobius"/>
    </source>
</evidence>
<dbReference type="AlphaFoldDB" id="A0A9W7KVE0"/>